<dbReference type="GO" id="GO:0035657">
    <property type="term" value="C:eRF1 methyltransferase complex"/>
    <property type="evidence" value="ECO:0007669"/>
    <property type="project" value="TreeGrafter"/>
</dbReference>
<dbReference type="GO" id="GO:0008276">
    <property type="term" value="F:protein methyltransferase activity"/>
    <property type="evidence" value="ECO:0007669"/>
    <property type="project" value="TreeGrafter"/>
</dbReference>
<dbReference type="AlphaFoldDB" id="A0A9W7DZ77"/>
<sequence length="269" mass="28889">MEDTQSQDIQSSFESSFQSQCLKALQLAKSAPTYPLPSVSHLTYKDYAHVYEPSDDTFLLIDAIYHDVPPSLSASSREDGDMVVTVELGCGSGVNVAAIAKAVRGARGEGGGGGKFYATDVNEVAAKTTERTIEENGPWGEDEGFGVFVVDLLGEDSAPPPPFWDGPGVDFCVFNPPYVPTPDDEVGGNGIEASWAGGLDGRVVIDRALGQIGRVLRGGGGVCYMITVDDNRPEELMRIMKEEHGLEGGVLMRRKARNEMLSVLKFVKP</sequence>
<dbReference type="GO" id="GO:0008757">
    <property type="term" value="F:S-adenosylmethionine-dependent methyltransferase activity"/>
    <property type="evidence" value="ECO:0007669"/>
    <property type="project" value="TreeGrafter"/>
</dbReference>
<dbReference type="InterPro" id="IPR002052">
    <property type="entry name" value="DNA_methylase_N6_adenine_CS"/>
</dbReference>
<keyword evidence="2" id="KW-0489">Methyltransferase</keyword>
<evidence type="ECO:0000256" key="2">
    <source>
        <dbReference type="ARBA" id="ARBA00022603"/>
    </source>
</evidence>
<proteinExistence type="inferred from homology"/>
<evidence type="ECO:0000313" key="5">
    <source>
        <dbReference type="EMBL" id="GMH56128.1"/>
    </source>
</evidence>
<evidence type="ECO:0000256" key="1">
    <source>
        <dbReference type="ARBA" id="ARBA00006149"/>
    </source>
</evidence>
<dbReference type="GO" id="GO:0003676">
    <property type="term" value="F:nucleic acid binding"/>
    <property type="evidence" value="ECO:0007669"/>
    <property type="project" value="InterPro"/>
</dbReference>
<dbReference type="SUPFAM" id="SSF53335">
    <property type="entry name" value="S-adenosyl-L-methionine-dependent methyltransferases"/>
    <property type="match status" value="1"/>
</dbReference>
<keyword evidence="6" id="KW-1185">Reference proteome</keyword>
<dbReference type="CDD" id="cd02440">
    <property type="entry name" value="AdoMet_MTases"/>
    <property type="match status" value="1"/>
</dbReference>
<comment type="similarity">
    <text evidence="1">Belongs to the eukaryotic/archaeal PrmC-related family.</text>
</comment>
<dbReference type="Proteomes" id="UP001165082">
    <property type="component" value="Unassembled WGS sequence"/>
</dbReference>
<comment type="caution">
    <text evidence="5">The sequence shown here is derived from an EMBL/GenBank/DDBJ whole genome shotgun (WGS) entry which is preliminary data.</text>
</comment>
<dbReference type="PANTHER" id="PTHR45875">
    <property type="entry name" value="METHYLTRANSFERASE N6AMT1"/>
    <property type="match status" value="1"/>
</dbReference>
<dbReference type="InterPro" id="IPR029063">
    <property type="entry name" value="SAM-dependent_MTases_sf"/>
</dbReference>
<dbReference type="PROSITE" id="PS00092">
    <property type="entry name" value="N6_MTASE"/>
    <property type="match status" value="1"/>
</dbReference>
<dbReference type="PANTHER" id="PTHR45875:SF1">
    <property type="entry name" value="METHYLTRANSFERASE N6AMT1"/>
    <property type="match status" value="1"/>
</dbReference>
<dbReference type="EMBL" id="BRXZ01000867">
    <property type="protein sequence ID" value="GMH56128.1"/>
    <property type="molecule type" value="Genomic_DNA"/>
</dbReference>
<evidence type="ECO:0000256" key="3">
    <source>
        <dbReference type="ARBA" id="ARBA00022679"/>
    </source>
</evidence>
<evidence type="ECO:0000313" key="6">
    <source>
        <dbReference type="Proteomes" id="UP001165082"/>
    </source>
</evidence>
<organism evidence="5 6">
    <name type="scientific">Triparma retinervis</name>
    <dbReference type="NCBI Taxonomy" id="2557542"/>
    <lineage>
        <taxon>Eukaryota</taxon>
        <taxon>Sar</taxon>
        <taxon>Stramenopiles</taxon>
        <taxon>Ochrophyta</taxon>
        <taxon>Bolidophyceae</taxon>
        <taxon>Parmales</taxon>
        <taxon>Triparmaceae</taxon>
        <taxon>Triparma</taxon>
    </lineage>
</organism>
<accession>A0A9W7DZ77</accession>
<name>A0A9W7DZ77_9STRA</name>
<keyword evidence="3" id="KW-0808">Transferase</keyword>
<keyword evidence="4" id="KW-0949">S-adenosyl-L-methionine</keyword>
<dbReference type="OrthoDB" id="406152at2759"/>
<evidence type="ECO:0000256" key="4">
    <source>
        <dbReference type="ARBA" id="ARBA00022691"/>
    </source>
</evidence>
<protein>
    <submittedName>
        <fullName evidence="5">Uncharacterized protein</fullName>
    </submittedName>
</protein>
<dbReference type="GO" id="GO:0032259">
    <property type="term" value="P:methylation"/>
    <property type="evidence" value="ECO:0007669"/>
    <property type="project" value="UniProtKB-KW"/>
</dbReference>
<reference evidence="5" key="1">
    <citation type="submission" date="2022-07" db="EMBL/GenBank/DDBJ databases">
        <title>Genome analysis of Parmales, a sister group of diatoms, reveals the evolutionary specialization of diatoms from phago-mixotrophs to photoautotrophs.</title>
        <authorList>
            <person name="Ban H."/>
            <person name="Sato S."/>
            <person name="Yoshikawa S."/>
            <person name="Kazumasa Y."/>
            <person name="Nakamura Y."/>
            <person name="Ichinomiya M."/>
            <person name="Saitoh K."/>
            <person name="Sato N."/>
            <person name="Blanc-Mathieu R."/>
            <person name="Endo H."/>
            <person name="Kuwata A."/>
            <person name="Ogata H."/>
        </authorList>
    </citation>
    <scope>NUCLEOTIDE SEQUENCE</scope>
</reference>
<gene>
    <name evidence="5" type="ORF">TrRE_jg2297</name>
</gene>
<dbReference type="Gene3D" id="3.40.50.150">
    <property type="entry name" value="Vaccinia Virus protein VP39"/>
    <property type="match status" value="1"/>
</dbReference>
<dbReference type="InterPro" id="IPR052190">
    <property type="entry name" value="Euk-Arch_PrmC-MTase"/>
</dbReference>